<proteinExistence type="predicted"/>
<dbReference type="PANTHER" id="PTHR34153:SF2">
    <property type="entry name" value="SI:CH211-262H13.3-RELATED"/>
    <property type="match status" value="1"/>
</dbReference>
<sequence length="402" mass="45298">MFAIVAFENTCETDYVPLKWLEGVDANNIQLLITNQTSVKCYWPPFKNPNTISKSKNNSHDAEINWPIYKARVLGLADSLNNARQKAKMAEDTSSLENAFEEIEESSGTFKKNKKRRVTKISYDRETENEESENDQLCSVEPKKKMLVSSALVPKPQPPCKLPSSSKLRVDDQLQHDEHSNDFNIWNSEQFSHPIASTAERATSLSMLSSTNAGSSLSQTANLQTVFNLIATLVSNVEEIKKTLKLHTSLLHSIKQKVLATEELIFDLPEDIKLPLTTIAEVETLEEKLFCVEKKKILAKHISDIGGEDLRNFVMRAMPVLLDGQLARQFNLTGQKGKKSFKALLLSQVFLSAVKLNPNTNQYNNKDIEIELSKWFSNARDRGIDGRRYTITKATMTTPSSD</sequence>
<dbReference type="GeneID" id="136086039"/>
<gene>
    <name evidence="2" type="primary">LOC136086039</name>
</gene>
<name>A0ABM4CR59_HYDVU</name>
<evidence type="ECO:0000313" key="2">
    <source>
        <dbReference type="RefSeq" id="XP_065664354.1"/>
    </source>
</evidence>
<organism evidence="1 2">
    <name type="scientific">Hydra vulgaris</name>
    <name type="common">Hydra</name>
    <name type="synonym">Hydra attenuata</name>
    <dbReference type="NCBI Taxonomy" id="6087"/>
    <lineage>
        <taxon>Eukaryota</taxon>
        <taxon>Metazoa</taxon>
        <taxon>Cnidaria</taxon>
        <taxon>Hydrozoa</taxon>
        <taxon>Hydroidolina</taxon>
        <taxon>Anthoathecata</taxon>
        <taxon>Aplanulata</taxon>
        <taxon>Hydridae</taxon>
        <taxon>Hydra</taxon>
    </lineage>
</organism>
<dbReference type="PANTHER" id="PTHR34153">
    <property type="entry name" value="SI:CH211-262H13.3-RELATED-RELATED"/>
    <property type="match status" value="1"/>
</dbReference>
<reference evidence="2" key="1">
    <citation type="submission" date="2025-08" db="UniProtKB">
        <authorList>
            <consortium name="RefSeq"/>
        </authorList>
    </citation>
    <scope>IDENTIFICATION</scope>
</reference>
<dbReference type="Proteomes" id="UP001652625">
    <property type="component" value="Chromosome 10"/>
</dbReference>
<evidence type="ECO:0000313" key="1">
    <source>
        <dbReference type="Proteomes" id="UP001652625"/>
    </source>
</evidence>
<protein>
    <submittedName>
        <fullName evidence="2">Uncharacterized protein LOC136086039</fullName>
    </submittedName>
</protein>
<keyword evidence="1" id="KW-1185">Reference proteome</keyword>
<accession>A0ABM4CR59</accession>
<dbReference type="RefSeq" id="XP_065664354.1">
    <property type="nucleotide sequence ID" value="XM_065808282.1"/>
</dbReference>